<protein>
    <submittedName>
        <fullName evidence="10">Carbohydrate ABC transporter permease</fullName>
    </submittedName>
</protein>
<dbReference type="Pfam" id="PF00528">
    <property type="entry name" value="BPD_transp_1"/>
    <property type="match status" value="1"/>
</dbReference>
<evidence type="ECO:0000256" key="3">
    <source>
        <dbReference type="ARBA" id="ARBA00022475"/>
    </source>
</evidence>
<feature type="region of interest" description="Disordered" evidence="8">
    <location>
        <begin position="1"/>
        <end position="20"/>
    </location>
</feature>
<dbReference type="PANTHER" id="PTHR43744">
    <property type="entry name" value="ABC TRANSPORTER PERMEASE PROTEIN MG189-RELATED-RELATED"/>
    <property type="match status" value="1"/>
</dbReference>
<evidence type="ECO:0000256" key="1">
    <source>
        <dbReference type="ARBA" id="ARBA00004651"/>
    </source>
</evidence>
<feature type="transmembrane region" description="Helical" evidence="7">
    <location>
        <begin position="27"/>
        <end position="49"/>
    </location>
</feature>
<feature type="transmembrane region" description="Helical" evidence="7">
    <location>
        <begin position="199"/>
        <end position="221"/>
    </location>
</feature>
<accession>A0ABN2UID1</accession>
<proteinExistence type="inferred from homology"/>
<gene>
    <name evidence="10" type="ORF">GCM10009839_37720</name>
</gene>
<dbReference type="PANTHER" id="PTHR43744:SF12">
    <property type="entry name" value="ABC TRANSPORTER PERMEASE PROTEIN MG189-RELATED"/>
    <property type="match status" value="1"/>
</dbReference>
<feature type="domain" description="ABC transmembrane type-1" evidence="9">
    <location>
        <begin position="87"/>
        <end position="278"/>
    </location>
</feature>
<keyword evidence="3" id="KW-1003">Cell membrane</keyword>
<feature type="transmembrane region" description="Helical" evidence="7">
    <location>
        <begin position="260"/>
        <end position="278"/>
    </location>
</feature>
<evidence type="ECO:0000313" key="11">
    <source>
        <dbReference type="Proteomes" id="UP001500751"/>
    </source>
</evidence>
<name>A0ABN2UID1_9ACTN</name>
<dbReference type="SUPFAM" id="SSF161098">
    <property type="entry name" value="MetI-like"/>
    <property type="match status" value="1"/>
</dbReference>
<comment type="caution">
    <text evidence="10">The sequence shown here is derived from an EMBL/GenBank/DDBJ whole genome shotgun (WGS) entry which is preliminary data.</text>
</comment>
<evidence type="ECO:0000256" key="7">
    <source>
        <dbReference type="RuleBase" id="RU363032"/>
    </source>
</evidence>
<evidence type="ECO:0000256" key="4">
    <source>
        <dbReference type="ARBA" id="ARBA00022692"/>
    </source>
</evidence>
<keyword evidence="5 7" id="KW-1133">Transmembrane helix</keyword>
<dbReference type="EMBL" id="BAAAQN010000020">
    <property type="protein sequence ID" value="GAA2033724.1"/>
    <property type="molecule type" value="Genomic_DNA"/>
</dbReference>
<organism evidence="10 11">
    <name type="scientific">Catenulispora yoronensis</name>
    <dbReference type="NCBI Taxonomy" id="450799"/>
    <lineage>
        <taxon>Bacteria</taxon>
        <taxon>Bacillati</taxon>
        <taxon>Actinomycetota</taxon>
        <taxon>Actinomycetes</taxon>
        <taxon>Catenulisporales</taxon>
        <taxon>Catenulisporaceae</taxon>
        <taxon>Catenulispora</taxon>
    </lineage>
</organism>
<feature type="transmembrane region" description="Helical" evidence="7">
    <location>
        <begin position="91"/>
        <end position="112"/>
    </location>
</feature>
<evidence type="ECO:0000259" key="9">
    <source>
        <dbReference type="PROSITE" id="PS50928"/>
    </source>
</evidence>
<dbReference type="Gene3D" id="1.10.3720.10">
    <property type="entry name" value="MetI-like"/>
    <property type="match status" value="1"/>
</dbReference>
<dbReference type="RefSeq" id="WP_344666931.1">
    <property type="nucleotide sequence ID" value="NZ_BAAAQN010000020.1"/>
</dbReference>
<comment type="similarity">
    <text evidence="7">Belongs to the binding-protein-dependent transport system permease family.</text>
</comment>
<evidence type="ECO:0000313" key="10">
    <source>
        <dbReference type="EMBL" id="GAA2033724.1"/>
    </source>
</evidence>
<dbReference type="PROSITE" id="PS50928">
    <property type="entry name" value="ABC_TM1"/>
    <property type="match status" value="1"/>
</dbReference>
<feature type="transmembrane region" description="Helical" evidence="7">
    <location>
        <begin position="156"/>
        <end position="178"/>
    </location>
</feature>
<keyword evidence="4 7" id="KW-0812">Transmembrane</keyword>
<keyword evidence="2 7" id="KW-0813">Transport</keyword>
<evidence type="ECO:0000256" key="2">
    <source>
        <dbReference type="ARBA" id="ARBA00022448"/>
    </source>
</evidence>
<feature type="transmembrane region" description="Helical" evidence="7">
    <location>
        <begin position="124"/>
        <end position="144"/>
    </location>
</feature>
<dbReference type="InterPro" id="IPR000515">
    <property type="entry name" value="MetI-like"/>
</dbReference>
<evidence type="ECO:0000256" key="8">
    <source>
        <dbReference type="SAM" id="MobiDB-lite"/>
    </source>
</evidence>
<dbReference type="Proteomes" id="UP001500751">
    <property type="component" value="Unassembled WGS sequence"/>
</dbReference>
<sequence>MATTMQAVRSRAAETTGRRRRRSGATVAAYAAAAVVAGLVLLPLLFVAVDGFRSTAQINDDAVGWPSPWRWRNYTGILGDSQFWTFLGNSAQVAVTATGLAVVCGAMAAFALARYSFAGREWLYGFYVLGLLLPPAVAALPLRLWMSHLGLLENVYGLGVAEAAFSLPVTIVILRPFLAAIPTELQDAAVIDGTGRLGFFWRIVLPLSGPGLATVSVLAFVTSWNSYLLPLLVFDDPRHFTLPLGVATYQSQYSQDTAKVMAFTALSIVPAVVFLAFAERRVVGGLTGAVKG</sequence>
<evidence type="ECO:0000256" key="6">
    <source>
        <dbReference type="ARBA" id="ARBA00023136"/>
    </source>
</evidence>
<dbReference type="CDD" id="cd06261">
    <property type="entry name" value="TM_PBP2"/>
    <property type="match status" value="1"/>
</dbReference>
<reference evidence="10 11" key="1">
    <citation type="journal article" date="2019" name="Int. J. Syst. Evol. Microbiol.">
        <title>The Global Catalogue of Microorganisms (GCM) 10K type strain sequencing project: providing services to taxonomists for standard genome sequencing and annotation.</title>
        <authorList>
            <consortium name="The Broad Institute Genomics Platform"/>
            <consortium name="The Broad Institute Genome Sequencing Center for Infectious Disease"/>
            <person name="Wu L."/>
            <person name="Ma J."/>
        </authorList>
    </citation>
    <scope>NUCLEOTIDE SEQUENCE [LARGE SCALE GENOMIC DNA]</scope>
    <source>
        <strain evidence="10 11">JCM 16014</strain>
    </source>
</reference>
<comment type="subcellular location">
    <subcellularLocation>
        <location evidence="1 7">Cell membrane</location>
        <topology evidence="1 7">Multi-pass membrane protein</topology>
    </subcellularLocation>
</comment>
<keyword evidence="11" id="KW-1185">Reference proteome</keyword>
<dbReference type="InterPro" id="IPR035906">
    <property type="entry name" value="MetI-like_sf"/>
</dbReference>
<keyword evidence="6 7" id="KW-0472">Membrane</keyword>
<evidence type="ECO:0000256" key="5">
    <source>
        <dbReference type="ARBA" id="ARBA00022989"/>
    </source>
</evidence>